<organism evidence="2 3">
    <name type="scientific">Clostridium oceanicum</name>
    <dbReference type="NCBI Taxonomy" id="1543"/>
    <lineage>
        <taxon>Bacteria</taxon>
        <taxon>Bacillati</taxon>
        <taxon>Bacillota</taxon>
        <taxon>Clostridia</taxon>
        <taxon>Eubacteriales</taxon>
        <taxon>Clostridiaceae</taxon>
        <taxon>Clostridium</taxon>
    </lineage>
</organism>
<reference evidence="2 3" key="1">
    <citation type="journal article" date="2019" name="Int. J. Syst. Evol. Microbiol.">
        <title>The Global Catalogue of Microorganisms (GCM) 10K type strain sequencing project: providing services to taxonomists for standard genome sequencing and annotation.</title>
        <authorList>
            <consortium name="The Broad Institute Genomics Platform"/>
            <consortium name="The Broad Institute Genome Sequencing Center for Infectious Disease"/>
            <person name="Wu L."/>
            <person name="Ma J."/>
        </authorList>
    </citation>
    <scope>NUCLEOTIDE SEQUENCE [LARGE SCALE GENOMIC DNA]</scope>
    <source>
        <strain evidence="2 3">JCM 1407</strain>
    </source>
</reference>
<comment type="caution">
    <text evidence="2">The sequence shown here is derived from an EMBL/GenBank/DDBJ whole genome shotgun (WGS) entry which is preliminary data.</text>
</comment>
<dbReference type="PANTHER" id="PTHR37822">
    <property type="entry name" value="SPORE PHOTOPRODUCT LYASE-RELATED"/>
    <property type="match status" value="1"/>
</dbReference>
<dbReference type="Gene3D" id="3.40.50.1580">
    <property type="entry name" value="Nucleoside phosphorylase domain"/>
    <property type="match status" value="1"/>
</dbReference>
<dbReference type="Pfam" id="PF01048">
    <property type="entry name" value="PNP_UDP_1"/>
    <property type="match status" value="1"/>
</dbReference>
<dbReference type="PANTHER" id="PTHR37822:SF2">
    <property type="entry name" value="SPORE PHOTOPRODUCT LYASE"/>
    <property type="match status" value="1"/>
</dbReference>
<proteinExistence type="predicted"/>
<evidence type="ECO:0000259" key="1">
    <source>
        <dbReference type="Pfam" id="PF01048"/>
    </source>
</evidence>
<gene>
    <name evidence="2" type="ORF">GCM10008906_01880</name>
</gene>
<evidence type="ECO:0000313" key="3">
    <source>
        <dbReference type="Proteomes" id="UP001501510"/>
    </source>
</evidence>
<protein>
    <recommendedName>
        <fullName evidence="1">Nucleoside phosphorylase domain-containing protein</fullName>
    </recommendedName>
</protein>
<sequence>MVFMCTAMYSEAYPFIQKLNLKKDFLCHKFQIFKNKEVVLIITGIGKIKAAIGVTYLFSKYNFKVSDVLINIGVCGTNDKNIEIGTLFLVNKIIEEDTKKTFYPDMIFKNPFKETSIETCSLSEKNSDKKYKGKLVDMEASAVYEAALMFMECHQIFFIKIVSDHLNNEKLTKDLISKLIYDKSLQVLEWISSLKEVFTYDKSVLSKLEKEKVKIISEKLKFSSTMKSQLKQILIYFKLQNGSLNKLFDYYLDIECSSKNEGKRCFAEFKKRII</sequence>
<evidence type="ECO:0000313" key="2">
    <source>
        <dbReference type="EMBL" id="GAA0732378.1"/>
    </source>
</evidence>
<accession>A0ABN1J8V8</accession>
<dbReference type="RefSeq" id="WP_343757903.1">
    <property type="nucleotide sequence ID" value="NZ_BAAACG010000001.1"/>
</dbReference>
<keyword evidence="3" id="KW-1185">Reference proteome</keyword>
<dbReference type="Proteomes" id="UP001501510">
    <property type="component" value="Unassembled WGS sequence"/>
</dbReference>
<dbReference type="InterPro" id="IPR035994">
    <property type="entry name" value="Nucleoside_phosphorylase_sf"/>
</dbReference>
<feature type="domain" description="Nucleoside phosphorylase" evidence="1">
    <location>
        <begin position="28"/>
        <end position="101"/>
    </location>
</feature>
<name>A0ABN1J8V8_9CLOT</name>
<dbReference type="SUPFAM" id="SSF53167">
    <property type="entry name" value="Purine and uridine phosphorylases"/>
    <property type="match status" value="1"/>
</dbReference>
<dbReference type="InterPro" id="IPR000845">
    <property type="entry name" value="Nucleoside_phosphorylase_d"/>
</dbReference>
<dbReference type="InterPro" id="IPR049539">
    <property type="entry name" value="SPL"/>
</dbReference>
<dbReference type="EMBL" id="BAAACG010000001">
    <property type="protein sequence ID" value="GAA0732378.1"/>
    <property type="molecule type" value="Genomic_DNA"/>
</dbReference>